<comment type="subcellular location">
    <subcellularLocation>
        <location evidence="1">Membrane</location>
        <topology evidence="1">Single-pass type I membrane protein</topology>
    </subcellularLocation>
</comment>
<dbReference type="Pfam" id="PF12772">
    <property type="entry name" value="GHBP"/>
    <property type="match status" value="1"/>
</dbReference>
<dbReference type="OMA" id="NECPHYS"/>
<dbReference type="GeneTree" id="ENSGT00940000165107"/>
<dbReference type="InterPro" id="IPR025871">
    <property type="entry name" value="GHBP"/>
</dbReference>
<dbReference type="InterPro" id="IPR036116">
    <property type="entry name" value="FN3_sf"/>
</dbReference>
<dbReference type="SUPFAM" id="SSF49265">
    <property type="entry name" value="Fibronectin type III"/>
    <property type="match status" value="2"/>
</dbReference>
<keyword evidence="4 9" id="KW-1133">Transmembrane helix</keyword>
<dbReference type="Gene3D" id="2.60.40.10">
    <property type="entry name" value="Immunoglobulins"/>
    <property type="match status" value="2"/>
</dbReference>
<keyword evidence="5 9" id="KW-0472">Membrane</keyword>
<keyword evidence="2 9" id="KW-0812">Transmembrane</keyword>
<evidence type="ECO:0000256" key="9">
    <source>
        <dbReference type="SAM" id="Phobius"/>
    </source>
</evidence>
<reference evidence="12" key="1">
    <citation type="submission" date="2025-08" db="UniProtKB">
        <authorList>
            <consortium name="Ensembl"/>
        </authorList>
    </citation>
    <scope>IDENTIFICATION</scope>
</reference>
<evidence type="ECO:0000256" key="4">
    <source>
        <dbReference type="ARBA" id="ARBA00022989"/>
    </source>
</evidence>
<dbReference type="PANTHER" id="PTHR23037">
    <property type="entry name" value="CYTOKINE RECEPTOR"/>
    <property type="match status" value="1"/>
</dbReference>
<evidence type="ECO:0000256" key="5">
    <source>
        <dbReference type="ARBA" id="ARBA00023136"/>
    </source>
</evidence>
<evidence type="ECO:0000256" key="6">
    <source>
        <dbReference type="ARBA" id="ARBA00023170"/>
    </source>
</evidence>
<evidence type="ECO:0000256" key="2">
    <source>
        <dbReference type="ARBA" id="ARBA00022692"/>
    </source>
</evidence>
<dbReference type="Ensembl" id="ENSGMOT00000011011.2">
    <property type="protein sequence ID" value="ENSGMOP00000010714.2"/>
    <property type="gene ID" value="ENSGMOG00000010024.2"/>
</dbReference>
<evidence type="ECO:0000313" key="13">
    <source>
        <dbReference type="Proteomes" id="UP000694546"/>
    </source>
</evidence>
<reference evidence="12" key="2">
    <citation type="submission" date="2025-09" db="UniProtKB">
        <authorList>
            <consortium name="Ensembl"/>
        </authorList>
    </citation>
    <scope>IDENTIFICATION</scope>
</reference>
<dbReference type="Proteomes" id="UP000694546">
    <property type="component" value="Chromosome 4"/>
</dbReference>
<dbReference type="PANTHER" id="PTHR23037:SF46">
    <property type="entry name" value="INTERLEUKIN 5 RECEPTOR SUBUNIT ALPHA"/>
    <property type="match status" value="1"/>
</dbReference>
<sequence length="560" mass="62084">MAASLSLLLSLLILGTLSAQELASEHVLPHLTSCVSNDMETFRCSWNVGTFQNLSQPGDLRLFYIKKNLQSLRECPQYGPPGTSECYFSENHTSIWIYYSVQLFSRDRAVLYDERIFPIEEIVQPDPPVELNWTLLTVAPSGTHFDVRLSWKAPQTADVKTGWMRLEYEVQHREGDADAWKSKDLQRNTVTSLYGLQTNVDHEVRVRSRMLSFKEFGAFSDSLYIRVASQVSRFPIAILLIFAALCFLGVVMLVMQQRLMVILLPRVPGPKIRGFDPELLKNGKLSELMSALGTHDELKSTNNDQSDPWVEFIDLDIEEEEEEGSCGPGDAGSPSSPRAPLSSLGLRDDSDSGRDSCCCCDGPSDHGRSSSCEPPAPRGPAREPSARPTRERAGPVGLPPADLYTLVSHVHGSGEVLLKAGEEEAQRKEEEEEEEEEKHKQEEEEEEKENAKIDFRLVMTADAEEAETWGYSSERDAGKTTVGEPSVPPSALPSWGRQGCPQGAYTAAQPLSYTLVEGVDKQNSLLLGPNNTPVAWLCTPKSVPTPEGYLTPDLLRDITP</sequence>
<dbReference type="InterPro" id="IPR003961">
    <property type="entry name" value="FN3_dom"/>
</dbReference>
<evidence type="ECO:0000256" key="3">
    <source>
        <dbReference type="ARBA" id="ARBA00022729"/>
    </source>
</evidence>
<name>A0A8C4ZAG9_GADMO</name>
<feature type="signal peptide" evidence="10">
    <location>
        <begin position="1"/>
        <end position="19"/>
    </location>
</feature>
<dbReference type="InterPro" id="IPR015152">
    <property type="entry name" value="Growth/epo_recpt_lig-bind"/>
</dbReference>
<feature type="region of interest" description="Disordered" evidence="8">
    <location>
        <begin position="320"/>
        <end position="400"/>
    </location>
</feature>
<dbReference type="AlphaFoldDB" id="A0A8C4ZAG9"/>
<feature type="domain" description="Fibronectin type-III" evidence="11">
    <location>
        <begin position="127"/>
        <end position="230"/>
    </location>
</feature>
<feature type="chain" id="PRO_5046179472" evidence="10">
    <location>
        <begin position="20"/>
        <end position="560"/>
    </location>
</feature>
<feature type="compositionally biased region" description="Basic and acidic residues" evidence="8">
    <location>
        <begin position="380"/>
        <end position="393"/>
    </location>
</feature>
<keyword evidence="13" id="KW-1185">Reference proteome</keyword>
<dbReference type="RefSeq" id="XP_030209171.1">
    <property type="nucleotide sequence ID" value="XM_030353311.1"/>
</dbReference>
<dbReference type="CDD" id="cd00063">
    <property type="entry name" value="FN3"/>
    <property type="match status" value="1"/>
</dbReference>
<keyword evidence="6" id="KW-0675">Receptor</keyword>
<dbReference type="OrthoDB" id="9890215at2759"/>
<dbReference type="PROSITE" id="PS50853">
    <property type="entry name" value="FN3"/>
    <property type="match status" value="1"/>
</dbReference>
<evidence type="ECO:0000256" key="1">
    <source>
        <dbReference type="ARBA" id="ARBA00004479"/>
    </source>
</evidence>
<organism evidence="12 13">
    <name type="scientific">Gadus morhua</name>
    <name type="common">Atlantic cod</name>
    <dbReference type="NCBI Taxonomy" id="8049"/>
    <lineage>
        <taxon>Eukaryota</taxon>
        <taxon>Metazoa</taxon>
        <taxon>Chordata</taxon>
        <taxon>Craniata</taxon>
        <taxon>Vertebrata</taxon>
        <taxon>Euteleostomi</taxon>
        <taxon>Actinopterygii</taxon>
        <taxon>Neopterygii</taxon>
        <taxon>Teleostei</taxon>
        <taxon>Neoteleostei</taxon>
        <taxon>Acanthomorphata</taxon>
        <taxon>Zeiogadaria</taxon>
        <taxon>Gadariae</taxon>
        <taxon>Gadiformes</taxon>
        <taxon>Gadoidei</taxon>
        <taxon>Gadidae</taxon>
        <taxon>Gadus</taxon>
    </lineage>
</organism>
<evidence type="ECO:0000256" key="10">
    <source>
        <dbReference type="SAM" id="SignalP"/>
    </source>
</evidence>
<feature type="compositionally biased region" description="Low complexity" evidence="8">
    <location>
        <begin position="331"/>
        <end position="345"/>
    </location>
</feature>
<dbReference type="GO" id="GO:0004896">
    <property type="term" value="F:cytokine receptor activity"/>
    <property type="evidence" value="ECO:0007669"/>
    <property type="project" value="TreeGrafter"/>
</dbReference>
<evidence type="ECO:0000256" key="7">
    <source>
        <dbReference type="ARBA" id="ARBA00023180"/>
    </source>
</evidence>
<accession>A0A8C4ZAG9</accession>
<dbReference type="RefSeq" id="XP_030209173.1">
    <property type="nucleotide sequence ID" value="XM_030353313.1"/>
</dbReference>
<evidence type="ECO:0000256" key="8">
    <source>
        <dbReference type="SAM" id="MobiDB-lite"/>
    </source>
</evidence>
<evidence type="ECO:0000313" key="12">
    <source>
        <dbReference type="Ensembl" id="ENSGMOP00000010714.2"/>
    </source>
</evidence>
<protein>
    <submittedName>
        <fullName evidence="12">Growth hormone receptor b</fullName>
    </submittedName>
</protein>
<keyword evidence="3 10" id="KW-0732">Signal</keyword>
<dbReference type="RefSeq" id="XP_030209172.1">
    <property type="nucleotide sequence ID" value="XM_030353312.1"/>
</dbReference>
<feature type="transmembrane region" description="Helical" evidence="9">
    <location>
        <begin position="234"/>
        <end position="255"/>
    </location>
</feature>
<gene>
    <name evidence="12" type="primary">LOC115541561</name>
</gene>
<dbReference type="GO" id="GO:0009897">
    <property type="term" value="C:external side of plasma membrane"/>
    <property type="evidence" value="ECO:0007669"/>
    <property type="project" value="TreeGrafter"/>
</dbReference>
<feature type="region of interest" description="Disordered" evidence="8">
    <location>
        <begin position="422"/>
        <end position="497"/>
    </location>
</feature>
<dbReference type="Pfam" id="PF09067">
    <property type="entry name" value="EpoR_lig-bind"/>
    <property type="match status" value="1"/>
</dbReference>
<proteinExistence type="predicted"/>
<keyword evidence="7" id="KW-0325">Glycoprotein</keyword>
<dbReference type="GeneID" id="115541561"/>
<evidence type="ECO:0000259" key="11">
    <source>
        <dbReference type="PROSITE" id="PS50853"/>
    </source>
</evidence>
<dbReference type="InterPro" id="IPR013783">
    <property type="entry name" value="Ig-like_fold"/>
</dbReference>